<feature type="compositionally biased region" description="Basic and acidic residues" evidence="1">
    <location>
        <begin position="196"/>
        <end position="208"/>
    </location>
</feature>
<accession>A0A1E4SNR4</accession>
<feature type="transmembrane region" description="Helical" evidence="2">
    <location>
        <begin position="306"/>
        <end position="325"/>
    </location>
</feature>
<organism evidence="3 4">
    <name type="scientific">Suhomyces tanzawaensis NRRL Y-17324</name>
    <dbReference type="NCBI Taxonomy" id="984487"/>
    <lineage>
        <taxon>Eukaryota</taxon>
        <taxon>Fungi</taxon>
        <taxon>Dikarya</taxon>
        <taxon>Ascomycota</taxon>
        <taxon>Saccharomycotina</taxon>
        <taxon>Pichiomycetes</taxon>
        <taxon>Debaryomycetaceae</taxon>
        <taxon>Suhomyces</taxon>
    </lineage>
</organism>
<keyword evidence="2" id="KW-0472">Membrane</keyword>
<dbReference type="RefSeq" id="XP_020066283.1">
    <property type="nucleotide sequence ID" value="XM_020206608.1"/>
</dbReference>
<evidence type="ECO:0000313" key="3">
    <source>
        <dbReference type="EMBL" id="ODV81161.1"/>
    </source>
</evidence>
<protein>
    <submittedName>
        <fullName evidence="3">Uncharacterized protein</fullName>
    </submittedName>
</protein>
<dbReference type="AlphaFoldDB" id="A0A1E4SNR4"/>
<name>A0A1E4SNR4_9ASCO</name>
<feature type="region of interest" description="Disordered" evidence="1">
    <location>
        <begin position="188"/>
        <end position="208"/>
    </location>
</feature>
<proteinExistence type="predicted"/>
<evidence type="ECO:0000256" key="1">
    <source>
        <dbReference type="SAM" id="MobiDB-lite"/>
    </source>
</evidence>
<dbReference type="GeneID" id="30980745"/>
<evidence type="ECO:0000313" key="4">
    <source>
        <dbReference type="Proteomes" id="UP000094285"/>
    </source>
</evidence>
<keyword evidence="2" id="KW-1133">Transmembrane helix</keyword>
<sequence>MSKRGIGGGVLSGTSAGTAVGTTSIHLGDPLPLPYKIASVDDDDTAVDTIARKTNRIGLGSLDDKPKSDIEYRPGPRRTLELRKPLVEDPVSVSHRRHISGDVGLEPRDEYGREHIIVRKGIRRPPSESKPQFKLDPYESVPKNVFPRKKYDIVEKVDHTETVPRRIPSVRRFGFDQGVNNGEIQSNYLPSASTHPGHEDTTQELDDPHDITISQIDETAQELISSIDNDLNKLHLLIVNNQDTIDDVKALESIKTQVEKTIGATVSNLSRDRHETSTKVPTILEELDRLQKLDRKNTKYSIQLDYRYAIVFVAVLVFLVSSFVVSGLNYEYCYYFC</sequence>
<gene>
    <name evidence="3" type="ORF">CANTADRAFT_20699</name>
</gene>
<keyword evidence="2" id="KW-0812">Transmembrane</keyword>
<dbReference type="Proteomes" id="UP000094285">
    <property type="component" value="Unassembled WGS sequence"/>
</dbReference>
<reference evidence="4" key="1">
    <citation type="submission" date="2016-05" db="EMBL/GenBank/DDBJ databases">
        <title>Comparative genomics of biotechnologically important yeasts.</title>
        <authorList>
            <consortium name="DOE Joint Genome Institute"/>
            <person name="Riley R."/>
            <person name="Haridas S."/>
            <person name="Wolfe K.H."/>
            <person name="Lopes M.R."/>
            <person name="Hittinger C.T."/>
            <person name="Goker M."/>
            <person name="Salamov A."/>
            <person name="Wisecaver J."/>
            <person name="Long T.M."/>
            <person name="Aerts A.L."/>
            <person name="Barry K."/>
            <person name="Choi C."/>
            <person name="Clum A."/>
            <person name="Coughlan A.Y."/>
            <person name="Deshpande S."/>
            <person name="Douglass A.P."/>
            <person name="Hanson S.J."/>
            <person name="Klenk H.-P."/>
            <person name="Labutti K."/>
            <person name="Lapidus A."/>
            <person name="Lindquist E."/>
            <person name="Lipzen A."/>
            <person name="Meier-Kolthoff J.P."/>
            <person name="Ohm R.A."/>
            <person name="Otillar R.P."/>
            <person name="Pangilinan J."/>
            <person name="Peng Y."/>
            <person name="Rokas A."/>
            <person name="Rosa C.A."/>
            <person name="Scheuner C."/>
            <person name="Sibirny A.A."/>
            <person name="Slot J.C."/>
            <person name="Stielow J.B."/>
            <person name="Sun H."/>
            <person name="Kurtzman C.P."/>
            <person name="Blackwell M."/>
            <person name="Grigoriev I.V."/>
            <person name="Jeffries T.W."/>
        </authorList>
    </citation>
    <scope>NUCLEOTIDE SEQUENCE [LARGE SCALE GENOMIC DNA]</scope>
    <source>
        <strain evidence="4">NRRL Y-17324</strain>
    </source>
</reference>
<dbReference type="EMBL" id="KV453910">
    <property type="protein sequence ID" value="ODV81161.1"/>
    <property type="molecule type" value="Genomic_DNA"/>
</dbReference>
<evidence type="ECO:0000256" key="2">
    <source>
        <dbReference type="SAM" id="Phobius"/>
    </source>
</evidence>
<keyword evidence="4" id="KW-1185">Reference proteome</keyword>